<accession>A0A8J2PFC0</accession>
<organism evidence="1 2">
    <name type="scientific">Allacma fusca</name>
    <dbReference type="NCBI Taxonomy" id="39272"/>
    <lineage>
        <taxon>Eukaryota</taxon>
        <taxon>Metazoa</taxon>
        <taxon>Ecdysozoa</taxon>
        <taxon>Arthropoda</taxon>
        <taxon>Hexapoda</taxon>
        <taxon>Collembola</taxon>
        <taxon>Symphypleona</taxon>
        <taxon>Sminthuridae</taxon>
        <taxon>Allacma</taxon>
    </lineage>
</organism>
<evidence type="ECO:0000313" key="1">
    <source>
        <dbReference type="EMBL" id="CAG7819868.1"/>
    </source>
</evidence>
<evidence type="ECO:0000313" key="2">
    <source>
        <dbReference type="Proteomes" id="UP000708208"/>
    </source>
</evidence>
<dbReference type="OrthoDB" id="5979489at2759"/>
<sequence length="305" mass="34295">GSIFDQRPTVYEGSEQSLRSELNLFTLPPTDVSTKNSSEYVPSFPLTSVREGFAPLEFLLLAENSGYYDLSDSFLSLTCRIVKQNGEECGDTNIVAPSSNFFHAMFQNLEVYVNITLVSDSSNFYPSIAYIQRLLSANPIEKANALRDELWYPNDVPEKFTSADQGFKKRFELSQKSQQFTMLGKLCCNIFNQPRWFPSGTEIRIILKRSPPEFCLNSAVETLEPFSGCPYRVELNSAIFYSSRKTISQKILDMHRQKLASGDTCKYPMVDVDMRTFTVAKGLTSATNDGIVLGRIPKIIVIGVT</sequence>
<proteinExistence type="predicted"/>
<comment type="caution">
    <text evidence="1">The sequence shown here is derived from an EMBL/GenBank/DDBJ whole genome shotgun (WGS) entry which is preliminary data.</text>
</comment>
<reference evidence="1" key="1">
    <citation type="submission" date="2021-06" db="EMBL/GenBank/DDBJ databases">
        <authorList>
            <person name="Hodson N. C."/>
            <person name="Mongue J. A."/>
            <person name="Jaron S. K."/>
        </authorList>
    </citation>
    <scope>NUCLEOTIDE SEQUENCE</scope>
</reference>
<keyword evidence="2" id="KW-1185">Reference proteome</keyword>
<feature type="non-terminal residue" evidence="1">
    <location>
        <position position="305"/>
    </location>
</feature>
<protein>
    <submittedName>
        <fullName evidence="1">Uncharacterized protein</fullName>
    </submittedName>
</protein>
<name>A0A8J2PFC0_9HEXA</name>
<dbReference type="Proteomes" id="UP000708208">
    <property type="component" value="Unassembled WGS sequence"/>
</dbReference>
<dbReference type="AlphaFoldDB" id="A0A8J2PFC0"/>
<feature type="non-terminal residue" evidence="1">
    <location>
        <position position="1"/>
    </location>
</feature>
<dbReference type="EMBL" id="CAJVCH010462305">
    <property type="protein sequence ID" value="CAG7819868.1"/>
    <property type="molecule type" value="Genomic_DNA"/>
</dbReference>
<gene>
    <name evidence="1" type="ORF">AFUS01_LOCUS30289</name>
</gene>